<sequence length="328" mass="34851">MSFKSKLAAIAAGAMISASASIPAALAMDEITVAYFLEWPTANQVAQMKGTYDEEMGVKVNWRAFGNGNEMTQAMVSGDVQIAYSQGFVPFVVGVSTGAPLKLVGIAVTYAENDNCIVRDDAGITKDNAKELEGKKVATPIGNVTHYKLLKTLDHLGVDPNNVNLVQMNPPDGAVALARGDVVMACGFGGALTRMREYGKPLMTGAEQEAVGINTFDIITVTDEFATEHPDLVEKFLDVTEKANEAYKANPDEALPVIAQASGMDAQATKDMIANFGFPTAADQKSKNWMGGGVQEMTKGVADVMVAAGGMDEALDSYEQFVDPNYLP</sequence>
<dbReference type="InterPro" id="IPR015168">
    <property type="entry name" value="SsuA/THI5"/>
</dbReference>
<dbReference type="RefSeq" id="WP_220226755.1">
    <property type="nucleotide sequence ID" value="NZ_JAICBX010000001.1"/>
</dbReference>
<dbReference type="SUPFAM" id="SSF53850">
    <property type="entry name" value="Periplasmic binding protein-like II"/>
    <property type="match status" value="1"/>
</dbReference>
<proteinExistence type="inferred from homology"/>
<evidence type="ECO:0000313" key="7">
    <source>
        <dbReference type="Proteomes" id="UP001196509"/>
    </source>
</evidence>
<accession>A0AAE2ZK76</accession>
<keyword evidence="7" id="KW-1185">Reference proteome</keyword>
<dbReference type="PANTHER" id="PTHR30024:SF47">
    <property type="entry name" value="TAURINE-BINDING PERIPLASMIC PROTEIN"/>
    <property type="match status" value="1"/>
</dbReference>
<feature type="signal peptide" evidence="4">
    <location>
        <begin position="1"/>
        <end position="20"/>
    </location>
</feature>
<dbReference type="GO" id="GO:0042597">
    <property type="term" value="C:periplasmic space"/>
    <property type="evidence" value="ECO:0007669"/>
    <property type="project" value="UniProtKB-SubCell"/>
</dbReference>
<comment type="subcellular location">
    <subcellularLocation>
        <location evidence="1">Periplasm</location>
    </subcellularLocation>
</comment>
<evidence type="ECO:0000259" key="5">
    <source>
        <dbReference type="Pfam" id="PF09084"/>
    </source>
</evidence>
<comment type="similarity">
    <text evidence="2">Belongs to the bacterial solute-binding protein SsuA/TauA family.</text>
</comment>
<dbReference type="Gene3D" id="3.40.190.10">
    <property type="entry name" value="Periplasmic binding protein-like II"/>
    <property type="match status" value="2"/>
</dbReference>
<feature type="domain" description="SsuA/THI5-like" evidence="5">
    <location>
        <begin position="45"/>
        <end position="254"/>
    </location>
</feature>
<dbReference type="EMBL" id="JAICBX010000001">
    <property type="protein sequence ID" value="MBW8636045.1"/>
    <property type="molecule type" value="Genomic_DNA"/>
</dbReference>
<evidence type="ECO:0000256" key="1">
    <source>
        <dbReference type="ARBA" id="ARBA00004418"/>
    </source>
</evidence>
<organism evidence="6 7">
    <name type="scientific">Flavimaribacter sediminis</name>
    <dbReference type="NCBI Taxonomy" id="2865987"/>
    <lineage>
        <taxon>Bacteria</taxon>
        <taxon>Pseudomonadati</taxon>
        <taxon>Pseudomonadota</taxon>
        <taxon>Alphaproteobacteria</taxon>
        <taxon>Hyphomicrobiales</taxon>
        <taxon>Rhizobiaceae</taxon>
        <taxon>Flavimaribacter</taxon>
    </lineage>
</organism>
<reference evidence="6" key="1">
    <citation type="submission" date="2021-08" db="EMBL/GenBank/DDBJ databases">
        <title>Hoeflea bacterium WL0058 sp. nov., isolated from the sediment.</title>
        <authorList>
            <person name="Wang L."/>
            <person name="Zhang D."/>
        </authorList>
    </citation>
    <scope>NUCLEOTIDE SEQUENCE</scope>
    <source>
        <strain evidence="6">WL0058</strain>
    </source>
</reference>
<dbReference type="PANTHER" id="PTHR30024">
    <property type="entry name" value="ALIPHATIC SULFONATES-BINDING PROTEIN-RELATED"/>
    <property type="match status" value="1"/>
</dbReference>
<dbReference type="AlphaFoldDB" id="A0AAE2ZK76"/>
<evidence type="ECO:0000256" key="3">
    <source>
        <dbReference type="ARBA" id="ARBA00022729"/>
    </source>
</evidence>
<protein>
    <submittedName>
        <fullName evidence="6">ABC transporter substrate-binding protein</fullName>
    </submittedName>
</protein>
<dbReference type="Proteomes" id="UP001196509">
    <property type="component" value="Unassembled WGS sequence"/>
</dbReference>
<comment type="caution">
    <text evidence="6">The sequence shown here is derived from an EMBL/GenBank/DDBJ whole genome shotgun (WGS) entry which is preliminary data.</text>
</comment>
<evidence type="ECO:0000256" key="4">
    <source>
        <dbReference type="SAM" id="SignalP"/>
    </source>
</evidence>
<evidence type="ECO:0000313" key="6">
    <source>
        <dbReference type="EMBL" id="MBW8636045.1"/>
    </source>
</evidence>
<evidence type="ECO:0000256" key="2">
    <source>
        <dbReference type="ARBA" id="ARBA00010742"/>
    </source>
</evidence>
<dbReference type="Pfam" id="PF09084">
    <property type="entry name" value="NMT1"/>
    <property type="match status" value="1"/>
</dbReference>
<dbReference type="GO" id="GO:0042918">
    <property type="term" value="P:alkanesulfonate transmembrane transport"/>
    <property type="evidence" value="ECO:0007669"/>
    <property type="project" value="TreeGrafter"/>
</dbReference>
<name>A0AAE2ZK76_9HYPH</name>
<feature type="chain" id="PRO_5041992340" evidence="4">
    <location>
        <begin position="21"/>
        <end position="328"/>
    </location>
</feature>
<gene>
    <name evidence="6" type="ORF">K1W69_02515</name>
</gene>
<keyword evidence="3 4" id="KW-0732">Signal</keyword>